<proteinExistence type="predicted"/>
<organism evidence="2 3">
    <name type="scientific">Carpinus fangiana</name>
    <dbReference type="NCBI Taxonomy" id="176857"/>
    <lineage>
        <taxon>Eukaryota</taxon>
        <taxon>Viridiplantae</taxon>
        <taxon>Streptophyta</taxon>
        <taxon>Embryophyta</taxon>
        <taxon>Tracheophyta</taxon>
        <taxon>Spermatophyta</taxon>
        <taxon>Magnoliopsida</taxon>
        <taxon>eudicotyledons</taxon>
        <taxon>Gunneridae</taxon>
        <taxon>Pentapetalae</taxon>
        <taxon>rosids</taxon>
        <taxon>fabids</taxon>
        <taxon>Fagales</taxon>
        <taxon>Betulaceae</taxon>
        <taxon>Carpinus</taxon>
    </lineage>
</organism>
<feature type="region of interest" description="Disordered" evidence="1">
    <location>
        <begin position="1"/>
        <end position="36"/>
    </location>
</feature>
<reference evidence="2 3" key="1">
    <citation type="submission" date="2019-06" db="EMBL/GenBank/DDBJ databases">
        <title>A chromosomal-level reference genome of Carpinus fangiana (Coryloideae, Betulaceae).</title>
        <authorList>
            <person name="Yang X."/>
            <person name="Wang Z."/>
            <person name="Zhang L."/>
            <person name="Hao G."/>
            <person name="Liu J."/>
            <person name="Yang Y."/>
        </authorList>
    </citation>
    <scope>NUCLEOTIDE SEQUENCE [LARGE SCALE GENOMIC DNA]</scope>
    <source>
        <strain evidence="2">Cfa_2016G</strain>
        <tissue evidence="2">Leaf</tissue>
    </source>
</reference>
<dbReference type="PANTHER" id="PTHR36357">
    <property type="entry name" value="OS03G0148300 PROTEIN"/>
    <property type="match status" value="1"/>
</dbReference>
<dbReference type="Proteomes" id="UP000327013">
    <property type="component" value="Chromosome 4"/>
</dbReference>
<dbReference type="EMBL" id="CM017324">
    <property type="protein sequence ID" value="KAE8038254.1"/>
    <property type="molecule type" value="Genomic_DNA"/>
</dbReference>
<evidence type="ECO:0000313" key="2">
    <source>
        <dbReference type="EMBL" id="KAE8038254.1"/>
    </source>
</evidence>
<evidence type="ECO:0000313" key="3">
    <source>
        <dbReference type="Proteomes" id="UP000327013"/>
    </source>
</evidence>
<keyword evidence="3" id="KW-1185">Reference proteome</keyword>
<gene>
    <name evidence="2" type="ORF">FH972_010782</name>
</gene>
<evidence type="ECO:0000256" key="1">
    <source>
        <dbReference type="SAM" id="MobiDB-lite"/>
    </source>
</evidence>
<protein>
    <submittedName>
        <fullName evidence="2">Uncharacterized protein</fullName>
    </submittedName>
</protein>
<feature type="region of interest" description="Disordered" evidence="1">
    <location>
        <begin position="153"/>
        <end position="185"/>
    </location>
</feature>
<sequence length="185" mass="20562">MDDLDDVVDDEEDDAWKQWGKKSTPSPELDLRPSDLSAMSAPEIQAEIMKRHSGPAFGVGPPPPSAPKVAPVVVGGPFDHSPWVTVLIVIESVLDDHRGGARTSDRHQIRPRSCSRMSWLGFRVTPAMPWFGDPPSRQSSWLEPLGVLSDPPWFGSKKMKRRGREMGRDAEENVGGERNGKKMKR</sequence>
<dbReference type="PANTHER" id="PTHR36357:SF1">
    <property type="entry name" value="OS03G0148300 PROTEIN"/>
    <property type="match status" value="1"/>
</dbReference>
<accession>A0A660KR31</accession>
<dbReference type="AlphaFoldDB" id="A0A660KR31"/>
<feature type="compositionally biased region" description="Acidic residues" evidence="1">
    <location>
        <begin position="1"/>
        <end position="14"/>
    </location>
</feature>
<name>A0A660KR31_9ROSI</name>